<dbReference type="InterPro" id="IPR012651">
    <property type="entry name" value="Thia_Transptr_ThiT"/>
</dbReference>
<dbReference type="KEGG" id="ohi:H8790_04925"/>
<accession>A0A7G9B731</accession>
<evidence type="ECO:0000313" key="2">
    <source>
        <dbReference type="EMBL" id="QNL45362.1"/>
    </source>
</evidence>
<dbReference type="RefSeq" id="WP_187333815.1">
    <property type="nucleotide sequence ID" value="NZ_CP060490.1"/>
</dbReference>
<keyword evidence="1" id="KW-1133">Transmembrane helix</keyword>
<feature type="transmembrane region" description="Helical" evidence="1">
    <location>
        <begin position="105"/>
        <end position="129"/>
    </location>
</feature>
<name>A0A7G9B731_9FIRM</name>
<proteinExistence type="predicted"/>
<reference evidence="2 3" key="1">
    <citation type="submission" date="2020-08" db="EMBL/GenBank/DDBJ databases">
        <authorList>
            <person name="Liu C."/>
            <person name="Sun Q."/>
        </authorList>
    </citation>
    <scope>NUCLEOTIDE SEQUENCE [LARGE SCALE GENOMIC DNA]</scope>
    <source>
        <strain evidence="2 3">NSJ-62</strain>
    </source>
</reference>
<evidence type="ECO:0000256" key="1">
    <source>
        <dbReference type="SAM" id="Phobius"/>
    </source>
</evidence>
<dbReference type="EMBL" id="CP060490">
    <property type="protein sequence ID" value="QNL45362.1"/>
    <property type="molecule type" value="Genomic_DNA"/>
</dbReference>
<dbReference type="AlphaFoldDB" id="A0A7G9B731"/>
<dbReference type="GO" id="GO:0005886">
    <property type="term" value="C:plasma membrane"/>
    <property type="evidence" value="ECO:0007669"/>
    <property type="project" value="InterPro"/>
</dbReference>
<feature type="transmembrane region" description="Helical" evidence="1">
    <location>
        <begin position="81"/>
        <end position="98"/>
    </location>
</feature>
<dbReference type="Gene3D" id="1.10.1760.20">
    <property type="match status" value="1"/>
</dbReference>
<sequence>MQNAKVKCLCEAAIMLALAQVLSYIKIEPLPSGGSIDLAMVPIIFFCFRYGLAWGTGVGFVYGLMQYFLGNGIAISWTTMIADYLVAYTLLGAGAGFFHGKKGGIYLGTVIGTFLRFLSSFVVGATVWAEYMPEEFLGMAMTNEWVYSFLYNMTWALPDAILCVVAFALLQRPLRKYFACADLNQA</sequence>
<keyword evidence="1" id="KW-0812">Transmembrane</keyword>
<dbReference type="Pfam" id="PF09515">
    <property type="entry name" value="Thia_YuaJ"/>
    <property type="match status" value="1"/>
</dbReference>
<dbReference type="GO" id="GO:0015234">
    <property type="term" value="F:thiamine transmembrane transporter activity"/>
    <property type="evidence" value="ECO:0007669"/>
    <property type="project" value="InterPro"/>
</dbReference>
<keyword evidence="3" id="KW-1185">Reference proteome</keyword>
<protein>
    <submittedName>
        <fullName evidence="2">Energy-coupled thiamine transporter ThiT</fullName>
    </submittedName>
</protein>
<feature type="transmembrane region" description="Helical" evidence="1">
    <location>
        <begin position="149"/>
        <end position="170"/>
    </location>
</feature>
<gene>
    <name evidence="2" type="ORF">H8790_04925</name>
</gene>
<keyword evidence="1" id="KW-0472">Membrane</keyword>
<dbReference type="Proteomes" id="UP000515960">
    <property type="component" value="Chromosome"/>
</dbReference>
<organism evidence="2 3">
    <name type="scientific">Oscillibacter hominis</name>
    <dbReference type="NCBI Taxonomy" id="2763056"/>
    <lineage>
        <taxon>Bacteria</taxon>
        <taxon>Bacillati</taxon>
        <taxon>Bacillota</taxon>
        <taxon>Clostridia</taxon>
        <taxon>Eubacteriales</taxon>
        <taxon>Oscillospiraceae</taxon>
        <taxon>Oscillibacter</taxon>
    </lineage>
</organism>
<evidence type="ECO:0000313" key="3">
    <source>
        <dbReference type="Proteomes" id="UP000515960"/>
    </source>
</evidence>